<evidence type="ECO:0000259" key="1">
    <source>
        <dbReference type="PROSITE" id="PS50404"/>
    </source>
</evidence>
<dbReference type="PANTHER" id="PTHR43968:SF6">
    <property type="entry name" value="GLUTATHIONE S-TRANSFERASE OMEGA"/>
    <property type="match status" value="1"/>
</dbReference>
<dbReference type="InterPro" id="IPR004045">
    <property type="entry name" value="Glutathione_S-Trfase_N"/>
</dbReference>
<dbReference type="AlphaFoldDB" id="A0A255YPZ9"/>
<dbReference type="EMBL" id="NOXT01000087">
    <property type="protein sequence ID" value="OYQ31293.1"/>
    <property type="molecule type" value="Genomic_DNA"/>
</dbReference>
<gene>
    <name evidence="2" type="ORF">CHU93_04455</name>
</gene>
<dbReference type="CDD" id="cd03205">
    <property type="entry name" value="GST_C_6"/>
    <property type="match status" value="1"/>
</dbReference>
<evidence type="ECO:0000313" key="2">
    <source>
        <dbReference type="EMBL" id="OYQ31293.1"/>
    </source>
</evidence>
<dbReference type="Pfam" id="PF13409">
    <property type="entry name" value="GST_N_2"/>
    <property type="match status" value="1"/>
</dbReference>
<dbReference type="InterPro" id="IPR050983">
    <property type="entry name" value="GST_Omega/HSP26"/>
</dbReference>
<dbReference type="InterPro" id="IPR036249">
    <property type="entry name" value="Thioredoxin-like_sf"/>
</dbReference>
<dbReference type="Proteomes" id="UP000216991">
    <property type="component" value="Unassembled WGS sequence"/>
</dbReference>
<dbReference type="InterPro" id="IPR036282">
    <property type="entry name" value="Glutathione-S-Trfase_C_sf"/>
</dbReference>
<sequence length="197" mass="20773">MEGDPVKLLASATSPYARKLRVIAHELGITLPVEDTTPMTDPAALLAANPLGKVPALVLEDGSAIIDSPVIAAFLLASVPGQQLMATSGPAHWHARTTEALADGVLDAAIILRFNMAQGITSGPWVDRQYRAIERALSVMNTRVGGSGLGDICCAVAVDYLSFRFPDLDWRSHNPALVALADRLLATPAFIATQPPA</sequence>
<organism evidence="2 3">
    <name type="scientific">Sandarakinorhabdus cyanobacteriorum</name>
    <dbReference type="NCBI Taxonomy" id="1981098"/>
    <lineage>
        <taxon>Bacteria</taxon>
        <taxon>Pseudomonadati</taxon>
        <taxon>Pseudomonadota</taxon>
        <taxon>Alphaproteobacteria</taxon>
        <taxon>Sphingomonadales</taxon>
        <taxon>Sphingosinicellaceae</taxon>
        <taxon>Sandarakinorhabdus</taxon>
    </lineage>
</organism>
<dbReference type="GO" id="GO:0005737">
    <property type="term" value="C:cytoplasm"/>
    <property type="evidence" value="ECO:0007669"/>
    <property type="project" value="TreeGrafter"/>
</dbReference>
<dbReference type="SUPFAM" id="SSF52833">
    <property type="entry name" value="Thioredoxin-like"/>
    <property type="match status" value="1"/>
</dbReference>
<dbReference type="OrthoDB" id="5293590at2"/>
<comment type="caution">
    <text evidence="2">The sequence shown here is derived from an EMBL/GenBank/DDBJ whole genome shotgun (WGS) entry which is preliminary data.</text>
</comment>
<feature type="domain" description="GST N-terminal" evidence="1">
    <location>
        <begin position="4"/>
        <end position="83"/>
    </location>
</feature>
<dbReference type="PROSITE" id="PS50404">
    <property type="entry name" value="GST_NTER"/>
    <property type="match status" value="1"/>
</dbReference>
<name>A0A255YPZ9_9SPHN</name>
<evidence type="ECO:0000313" key="3">
    <source>
        <dbReference type="Proteomes" id="UP000216991"/>
    </source>
</evidence>
<dbReference type="PANTHER" id="PTHR43968">
    <property type="match status" value="1"/>
</dbReference>
<accession>A0A255YPZ9</accession>
<reference evidence="2 3" key="1">
    <citation type="submission" date="2017-07" db="EMBL/GenBank/DDBJ databases">
        <title>Sandarakinorhabdus cyanobacteriorum sp. nov., a novel bacterium isolated from cyanobacterial aggregates in a eutrophic lake.</title>
        <authorList>
            <person name="Cai H."/>
        </authorList>
    </citation>
    <scope>NUCLEOTIDE SEQUENCE [LARGE SCALE GENOMIC DNA]</scope>
    <source>
        <strain evidence="2 3">TH057</strain>
    </source>
</reference>
<dbReference type="Gene3D" id="1.20.1050.10">
    <property type="match status" value="1"/>
</dbReference>
<keyword evidence="3" id="KW-1185">Reference proteome</keyword>
<protein>
    <recommendedName>
        <fullName evidence="1">GST N-terminal domain-containing protein</fullName>
    </recommendedName>
</protein>
<dbReference type="Gene3D" id="3.40.30.10">
    <property type="entry name" value="Glutaredoxin"/>
    <property type="match status" value="1"/>
</dbReference>
<proteinExistence type="predicted"/>
<dbReference type="SUPFAM" id="SSF47616">
    <property type="entry name" value="GST C-terminal domain-like"/>
    <property type="match status" value="1"/>
</dbReference>